<feature type="compositionally biased region" description="Low complexity" evidence="1">
    <location>
        <begin position="1"/>
        <end position="46"/>
    </location>
</feature>
<dbReference type="SUPFAM" id="SSF160214">
    <property type="entry name" value="FlaG-like"/>
    <property type="match status" value="1"/>
</dbReference>
<dbReference type="Pfam" id="PF03646">
    <property type="entry name" value="FlaG"/>
    <property type="match status" value="1"/>
</dbReference>
<proteinExistence type="predicted"/>
<keyword evidence="2" id="KW-0282">Flagellum</keyword>
<keyword evidence="3" id="KW-1185">Reference proteome</keyword>
<keyword evidence="2" id="KW-0966">Cell projection</keyword>
<reference evidence="2 3" key="1">
    <citation type="submission" date="2024-07" db="EMBL/GenBank/DDBJ databases">
        <title>Uliginosibacterium flavum JJ3220;KACC:17644.</title>
        <authorList>
            <person name="Kim M.K."/>
        </authorList>
    </citation>
    <scope>NUCLEOTIDE SEQUENCE [LARGE SCALE GENOMIC DNA]</scope>
    <source>
        <strain evidence="2 3">KACC:17644</strain>
    </source>
</reference>
<keyword evidence="2" id="KW-0969">Cilium</keyword>
<evidence type="ECO:0000256" key="1">
    <source>
        <dbReference type="SAM" id="MobiDB-lite"/>
    </source>
</evidence>
<dbReference type="InterPro" id="IPR035924">
    <property type="entry name" value="FlaG-like_sf"/>
</dbReference>
<evidence type="ECO:0000313" key="3">
    <source>
        <dbReference type="Proteomes" id="UP001549691"/>
    </source>
</evidence>
<accession>A0ABV2TNS7</accession>
<dbReference type="EMBL" id="JBEWZI010000019">
    <property type="protein sequence ID" value="MET7015587.1"/>
    <property type="molecule type" value="Genomic_DNA"/>
</dbReference>
<dbReference type="PANTHER" id="PTHR37166">
    <property type="entry name" value="PROTEIN FLAG"/>
    <property type="match status" value="1"/>
</dbReference>
<gene>
    <name evidence="2" type="ORF">ABXR19_15465</name>
</gene>
<dbReference type="RefSeq" id="WP_354602047.1">
    <property type="nucleotide sequence ID" value="NZ_JBEWZI010000019.1"/>
</dbReference>
<dbReference type="Proteomes" id="UP001549691">
    <property type="component" value="Unassembled WGS sequence"/>
</dbReference>
<organism evidence="2 3">
    <name type="scientific">Uliginosibacterium flavum</name>
    <dbReference type="NCBI Taxonomy" id="1396831"/>
    <lineage>
        <taxon>Bacteria</taxon>
        <taxon>Pseudomonadati</taxon>
        <taxon>Pseudomonadota</taxon>
        <taxon>Betaproteobacteria</taxon>
        <taxon>Rhodocyclales</taxon>
        <taxon>Zoogloeaceae</taxon>
        <taxon>Uliginosibacterium</taxon>
    </lineage>
</organism>
<sequence>MAIPSLSASLPAAPTAKPAAASPVARPTRSNELSDANPAASAADLARMPDPAVQPPSRQQIDQAMEQMREALPPVARNLQFSLDEETGRSVVKVVDATTNEVIRQFPSEELLAIAKALDKFTGLMLKQKA</sequence>
<comment type="caution">
    <text evidence="2">The sequence shown here is derived from an EMBL/GenBank/DDBJ whole genome shotgun (WGS) entry which is preliminary data.</text>
</comment>
<dbReference type="Gene3D" id="3.30.160.170">
    <property type="entry name" value="FlaG-like"/>
    <property type="match status" value="1"/>
</dbReference>
<protein>
    <submittedName>
        <fullName evidence="2">Flagellar protein FlaG</fullName>
    </submittedName>
</protein>
<dbReference type="InterPro" id="IPR005186">
    <property type="entry name" value="FlaG"/>
</dbReference>
<evidence type="ECO:0000313" key="2">
    <source>
        <dbReference type="EMBL" id="MET7015587.1"/>
    </source>
</evidence>
<name>A0ABV2TNS7_9RHOO</name>
<dbReference type="PANTHER" id="PTHR37166:SF1">
    <property type="entry name" value="PROTEIN FLAG"/>
    <property type="match status" value="1"/>
</dbReference>
<feature type="region of interest" description="Disordered" evidence="1">
    <location>
        <begin position="1"/>
        <end position="72"/>
    </location>
</feature>